<dbReference type="STRING" id="94237.ENSMMOP00000027171"/>
<dbReference type="OMA" id="TIKMDKK"/>
<dbReference type="Pfam" id="PF11628">
    <property type="entry name" value="TCR_zetazeta"/>
    <property type="match status" value="1"/>
</dbReference>
<sequence>MYIHGTTKLLLLQLLKKALGDMSLCYILDGILIVYGIVLTILYSRLRVRHTNTHTTMFKVTVVSKGGGLASQSSDTYETIKMDKKPYVC</sequence>
<keyword evidence="9" id="KW-1185">Reference proteome</keyword>
<keyword evidence="7" id="KW-1133">Transmembrane helix</keyword>
<keyword evidence="7" id="KW-0812">Transmembrane</keyword>
<evidence type="ECO:0000256" key="6">
    <source>
        <dbReference type="ARBA" id="ARBA00023170"/>
    </source>
</evidence>
<organism evidence="8 9">
    <name type="scientific">Mola mola</name>
    <name type="common">Ocean sunfish</name>
    <name type="synonym">Tetraodon mola</name>
    <dbReference type="NCBI Taxonomy" id="94237"/>
    <lineage>
        <taxon>Eukaryota</taxon>
        <taxon>Metazoa</taxon>
        <taxon>Chordata</taxon>
        <taxon>Craniata</taxon>
        <taxon>Vertebrata</taxon>
        <taxon>Euteleostomi</taxon>
        <taxon>Actinopterygii</taxon>
        <taxon>Neopterygii</taxon>
        <taxon>Teleostei</taxon>
        <taxon>Neoteleostei</taxon>
        <taxon>Acanthomorphata</taxon>
        <taxon>Eupercaria</taxon>
        <taxon>Tetraodontiformes</taxon>
        <taxon>Molidae</taxon>
        <taxon>Mola</taxon>
    </lineage>
</organism>
<keyword evidence="7" id="KW-0472">Membrane</keyword>
<evidence type="ECO:0000256" key="4">
    <source>
        <dbReference type="ARBA" id="ARBA00022859"/>
    </source>
</evidence>
<dbReference type="GO" id="GO:0032998">
    <property type="term" value="C:Fc-epsilon receptor I complex"/>
    <property type="evidence" value="ECO:0007669"/>
    <property type="project" value="InterPro"/>
</dbReference>
<evidence type="ECO:0008006" key="10">
    <source>
        <dbReference type="Google" id="ProtNLM"/>
    </source>
</evidence>
<evidence type="ECO:0000313" key="9">
    <source>
        <dbReference type="Proteomes" id="UP000261620"/>
    </source>
</evidence>
<dbReference type="Ensembl" id="ENSMMOT00000027634.1">
    <property type="protein sequence ID" value="ENSMMOP00000027171.1"/>
    <property type="gene ID" value="ENSMMOG00000020552.1"/>
</dbReference>
<dbReference type="PANTHER" id="PTHR16803:SF0">
    <property type="entry name" value="HIGH AFFINITY IMMUNOGLOBULIN EPSILON RECEPTOR SUBUNIT GAMMA"/>
    <property type="match status" value="1"/>
</dbReference>
<dbReference type="Proteomes" id="UP000261620">
    <property type="component" value="Unplaced"/>
</dbReference>
<evidence type="ECO:0000256" key="7">
    <source>
        <dbReference type="SAM" id="Phobius"/>
    </source>
</evidence>
<evidence type="ECO:0000313" key="8">
    <source>
        <dbReference type="Ensembl" id="ENSMMOP00000027171.1"/>
    </source>
</evidence>
<comment type="subcellular location">
    <subcellularLocation>
        <location evidence="1">Cell membrane</location>
        <topology evidence="1">Single-pass type I membrane protein</topology>
    </subcellularLocation>
</comment>
<evidence type="ECO:0000256" key="3">
    <source>
        <dbReference type="ARBA" id="ARBA00022553"/>
    </source>
</evidence>
<reference evidence="8" key="1">
    <citation type="submission" date="2025-08" db="UniProtKB">
        <authorList>
            <consortium name="Ensembl"/>
        </authorList>
    </citation>
    <scope>IDENTIFICATION</scope>
</reference>
<evidence type="ECO:0000256" key="5">
    <source>
        <dbReference type="ARBA" id="ARBA00023157"/>
    </source>
</evidence>
<protein>
    <recommendedName>
        <fullName evidence="10">Fc receptor, IgE, high affinity I, gamma polypeptide like</fullName>
    </recommendedName>
</protein>
<evidence type="ECO:0000256" key="1">
    <source>
        <dbReference type="ARBA" id="ARBA00004251"/>
    </source>
</evidence>
<keyword evidence="6" id="KW-0675">Receptor</keyword>
<reference evidence="8" key="2">
    <citation type="submission" date="2025-09" db="UniProtKB">
        <authorList>
            <consortium name="Ensembl"/>
        </authorList>
    </citation>
    <scope>IDENTIFICATION</scope>
</reference>
<feature type="transmembrane region" description="Helical" evidence="7">
    <location>
        <begin position="20"/>
        <end position="43"/>
    </location>
</feature>
<keyword evidence="2" id="KW-1003">Cell membrane</keyword>
<dbReference type="PANTHER" id="PTHR16803">
    <property type="entry name" value="HIGH AFFINITY IMMUNOGLOBULIN EPSILON RECEPTOR GAMMA-SUBUNIT"/>
    <property type="match status" value="1"/>
</dbReference>
<evidence type="ECO:0000256" key="2">
    <source>
        <dbReference type="ARBA" id="ARBA00022475"/>
    </source>
</evidence>
<keyword evidence="4" id="KW-0391">Immunity</keyword>
<accession>A0A3Q3XPZ7</accession>
<dbReference type="InterPro" id="IPR042340">
    <property type="entry name" value="FCER1G"/>
</dbReference>
<proteinExistence type="predicted"/>
<dbReference type="AlphaFoldDB" id="A0A3Q3XPZ7"/>
<keyword evidence="5" id="KW-1015">Disulfide bond</keyword>
<dbReference type="GO" id="GO:0002376">
    <property type="term" value="P:immune system process"/>
    <property type="evidence" value="ECO:0007669"/>
    <property type="project" value="UniProtKB-KW"/>
</dbReference>
<dbReference type="InterPro" id="IPR021663">
    <property type="entry name" value="CD3_zeta/IgE_Fc_rcpt_gamma"/>
</dbReference>
<dbReference type="GO" id="GO:0019767">
    <property type="term" value="F:IgE receptor activity"/>
    <property type="evidence" value="ECO:0007669"/>
    <property type="project" value="InterPro"/>
</dbReference>
<name>A0A3Q3XPZ7_MOLML</name>
<keyword evidence="3" id="KW-0597">Phosphoprotein</keyword>